<dbReference type="Proteomes" id="UP001201163">
    <property type="component" value="Unassembled WGS sequence"/>
</dbReference>
<proteinExistence type="predicted"/>
<keyword evidence="1" id="KW-0472">Membrane</keyword>
<dbReference type="InterPro" id="IPR008250">
    <property type="entry name" value="ATPase_P-typ_transduc_dom_A_sf"/>
</dbReference>
<sequence>MITSIVSRGLDCEIRDGGEWQIDIHEVIVGDVVLLEPGEVIPCNGVFLSGHNIDGMELLVYVLESRELWGIAIGRSDEGWDEMMGRRKSGGSKYFEQVAFGYGVGGLLALARLGIEVRRERLRLRREDGERKKVRN</sequence>
<accession>A0AAD4QAE3</accession>
<dbReference type="SUPFAM" id="SSF81653">
    <property type="entry name" value="Calcium ATPase, transduction domain A"/>
    <property type="match status" value="1"/>
</dbReference>
<dbReference type="EMBL" id="JAKELL010000066">
    <property type="protein sequence ID" value="KAH8985212.1"/>
    <property type="molecule type" value="Genomic_DNA"/>
</dbReference>
<keyword evidence="1" id="KW-0812">Transmembrane</keyword>
<protein>
    <recommendedName>
        <fullName evidence="2">P-type ATPase A domain-containing protein</fullName>
    </recommendedName>
</protein>
<organism evidence="3 4">
    <name type="scientific">Lactarius akahatsu</name>
    <dbReference type="NCBI Taxonomy" id="416441"/>
    <lineage>
        <taxon>Eukaryota</taxon>
        <taxon>Fungi</taxon>
        <taxon>Dikarya</taxon>
        <taxon>Basidiomycota</taxon>
        <taxon>Agaricomycotina</taxon>
        <taxon>Agaricomycetes</taxon>
        <taxon>Russulales</taxon>
        <taxon>Russulaceae</taxon>
        <taxon>Lactarius</taxon>
    </lineage>
</organism>
<evidence type="ECO:0000259" key="2">
    <source>
        <dbReference type="Pfam" id="PF00122"/>
    </source>
</evidence>
<gene>
    <name evidence="3" type="ORF">EDB92DRAFT_1818751</name>
</gene>
<dbReference type="AlphaFoldDB" id="A0AAD4QAE3"/>
<keyword evidence="1" id="KW-1133">Transmembrane helix</keyword>
<evidence type="ECO:0000256" key="1">
    <source>
        <dbReference type="SAM" id="Phobius"/>
    </source>
</evidence>
<reference evidence="3" key="1">
    <citation type="submission" date="2022-01" db="EMBL/GenBank/DDBJ databases">
        <title>Comparative genomics reveals a dynamic genome evolution in the ectomycorrhizal milk-cap (Lactarius) mushrooms.</title>
        <authorList>
            <consortium name="DOE Joint Genome Institute"/>
            <person name="Lebreton A."/>
            <person name="Tang N."/>
            <person name="Kuo A."/>
            <person name="LaButti K."/>
            <person name="Drula E."/>
            <person name="Barry K."/>
            <person name="Clum A."/>
            <person name="Lipzen A."/>
            <person name="Mousain D."/>
            <person name="Ng V."/>
            <person name="Wang R."/>
            <person name="Wang X."/>
            <person name="Dai Y."/>
            <person name="Henrissat B."/>
            <person name="Grigoriev I.V."/>
            <person name="Guerin-Laguette A."/>
            <person name="Yu F."/>
            <person name="Martin F.M."/>
        </authorList>
    </citation>
    <scope>NUCLEOTIDE SEQUENCE</scope>
    <source>
        <strain evidence="3">QP</strain>
    </source>
</reference>
<dbReference type="Pfam" id="PF00122">
    <property type="entry name" value="E1-E2_ATPase"/>
    <property type="match status" value="1"/>
</dbReference>
<feature type="transmembrane region" description="Helical" evidence="1">
    <location>
        <begin position="94"/>
        <end position="115"/>
    </location>
</feature>
<keyword evidence="4" id="KW-1185">Reference proteome</keyword>
<evidence type="ECO:0000313" key="4">
    <source>
        <dbReference type="Proteomes" id="UP001201163"/>
    </source>
</evidence>
<dbReference type="InterPro" id="IPR059000">
    <property type="entry name" value="ATPase_P-type_domA"/>
</dbReference>
<dbReference type="Gene3D" id="2.70.150.10">
    <property type="entry name" value="Calcium-transporting ATPase, cytoplasmic transduction domain A"/>
    <property type="match status" value="1"/>
</dbReference>
<comment type="caution">
    <text evidence="3">The sequence shown here is derived from an EMBL/GenBank/DDBJ whole genome shotgun (WGS) entry which is preliminary data.</text>
</comment>
<name>A0AAD4QAE3_9AGAM</name>
<evidence type="ECO:0000313" key="3">
    <source>
        <dbReference type="EMBL" id="KAH8985212.1"/>
    </source>
</evidence>
<feature type="domain" description="P-type ATPase A" evidence="2">
    <location>
        <begin position="14"/>
        <end position="52"/>
    </location>
</feature>